<comment type="caution">
    <text evidence="2">The sequence shown here is derived from an EMBL/GenBank/DDBJ whole genome shotgun (WGS) entry which is preliminary data.</text>
</comment>
<organism evidence="2 3">
    <name type="scientific">Mucilaginibacter antarcticus</name>
    <dbReference type="NCBI Taxonomy" id="1855725"/>
    <lineage>
        <taxon>Bacteria</taxon>
        <taxon>Pseudomonadati</taxon>
        <taxon>Bacteroidota</taxon>
        <taxon>Sphingobacteriia</taxon>
        <taxon>Sphingobacteriales</taxon>
        <taxon>Sphingobacteriaceae</taxon>
        <taxon>Mucilaginibacter</taxon>
    </lineage>
</organism>
<keyword evidence="3" id="KW-1185">Reference proteome</keyword>
<reference evidence="3" key="1">
    <citation type="journal article" date="2019" name="Int. J. Syst. Evol. Microbiol.">
        <title>The Global Catalogue of Microorganisms (GCM) 10K type strain sequencing project: providing services to taxonomists for standard genome sequencing and annotation.</title>
        <authorList>
            <consortium name="The Broad Institute Genomics Platform"/>
            <consortium name="The Broad Institute Genome Sequencing Center for Infectious Disease"/>
            <person name="Wu L."/>
            <person name="Ma J."/>
        </authorList>
    </citation>
    <scope>NUCLEOTIDE SEQUENCE [LARGE SCALE GENOMIC DNA]</scope>
    <source>
        <strain evidence="3">KCTC 52232</strain>
    </source>
</reference>
<sequence>MNHLFKNCLSLLILCLCISSAKAQVGINYKQYEFGIGLDFNTPYTDAQTSKSSRSARLNFTYNATPFVNYVVEMQTGNLQGGDALNTTTGRQFTNAYNAVMLRGQLQGGEILDYSDGGVKNALKNLYVSSGLGVILNDLKEINRYSIKVPGFYTPGSDKSKQLVVPLRLGYEFKIYNSYSEPHIKIDLGYQYNFILGDGLDGFEAGTQKDSYAQFGIGIKYAFGQIATYRKPISN</sequence>
<evidence type="ECO:0008006" key="4">
    <source>
        <dbReference type="Google" id="ProtNLM"/>
    </source>
</evidence>
<proteinExistence type="predicted"/>
<feature type="signal peptide" evidence="1">
    <location>
        <begin position="1"/>
        <end position="23"/>
    </location>
</feature>
<name>A0ABW5XRX7_9SPHI</name>
<evidence type="ECO:0000313" key="2">
    <source>
        <dbReference type="EMBL" id="MFD2866195.1"/>
    </source>
</evidence>
<gene>
    <name evidence="2" type="ORF">ACFSYC_15970</name>
</gene>
<dbReference type="RefSeq" id="WP_377129617.1">
    <property type="nucleotide sequence ID" value="NZ_JBHUHN010000001.1"/>
</dbReference>
<feature type="chain" id="PRO_5047227528" description="Outer membrane protein with beta-barrel domain" evidence="1">
    <location>
        <begin position="24"/>
        <end position="235"/>
    </location>
</feature>
<dbReference type="Proteomes" id="UP001597601">
    <property type="component" value="Unassembled WGS sequence"/>
</dbReference>
<protein>
    <recommendedName>
        <fullName evidence="4">Outer membrane protein with beta-barrel domain</fullName>
    </recommendedName>
</protein>
<evidence type="ECO:0000256" key="1">
    <source>
        <dbReference type="SAM" id="SignalP"/>
    </source>
</evidence>
<keyword evidence="1" id="KW-0732">Signal</keyword>
<accession>A0ABW5XRX7</accession>
<dbReference type="EMBL" id="JBHUON010000022">
    <property type="protein sequence ID" value="MFD2866195.1"/>
    <property type="molecule type" value="Genomic_DNA"/>
</dbReference>
<evidence type="ECO:0000313" key="3">
    <source>
        <dbReference type="Proteomes" id="UP001597601"/>
    </source>
</evidence>